<sequence length="69" mass="7357">MEPLASDGSGRTERRGQLRVVGDAVGRVLEVGPGDLAVVVGVEETEQVIELSGTQVGHWFVLRWGREGG</sequence>
<dbReference type="RefSeq" id="WP_182845345.1">
    <property type="nucleotide sequence ID" value="NZ_BAAALP010000033.1"/>
</dbReference>
<evidence type="ECO:0000313" key="1">
    <source>
        <dbReference type="EMBL" id="MBA8953108.1"/>
    </source>
</evidence>
<reference evidence="1 2" key="1">
    <citation type="submission" date="2020-08" db="EMBL/GenBank/DDBJ databases">
        <title>Genomic Encyclopedia of Type Strains, Phase IV (KMG-IV): sequencing the most valuable type-strain genomes for metagenomic binning, comparative biology and taxonomic classification.</title>
        <authorList>
            <person name="Goeker M."/>
        </authorList>
    </citation>
    <scope>NUCLEOTIDE SEQUENCE [LARGE SCALE GENOMIC DNA]</scope>
    <source>
        <strain evidence="1 2">DSM 44197</strain>
    </source>
</reference>
<keyword evidence="2" id="KW-1185">Reference proteome</keyword>
<organism evidence="1 2">
    <name type="scientific">Actinomadura namibiensis</name>
    <dbReference type="NCBI Taxonomy" id="182080"/>
    <lineage>
        <taxon>Bacteria</taxon>
        <taxon>Bacillati</taxon>
        <taxon>Actinomycetota</taxon>
        <taxon>Actinomycetes</taxon>
        <taxon>Streptosporangiales</taxon>
        <taxon>Thermomonosporaceae</taxon>
        <taxon>Actinomadura</taxon>
    </lineage>
</organism>
<comment type="caution">
    <text evidence="1">The sequence shown here is derived from an EMBL/GenBank/DDBJ whole genome shotgun (WGS) entry which is preliminary data.</text>
</comment>
<protein>
    <submittedName>
        <fullName evidence="1">Uncharacterized protein</fullName>
    </submittedName>
</protein>
<gene>
    <name evidence="1" type="ORF">HNR61_004758</name>
</gene>
<name>A0A7W3LRT8_ACTNM</name>
<evidence type="ECO:0000313" key="2">
    <source>
        <dbReference type="Proteomes" id="UP000572680"/>
    </source>
</evidence>
<dbReference type="Proteomes" id="UP000572680">
    <property type="component" value="Unassembled WGS sequence"/>
</dbReference>
<proteinExistence type="predicted"/>
<accession>A0A7W3LRT8</accession>
<dbReference type="EMBL" id="JACJIA010000006">
    <property type="protein sequence ID" value="MBA8953108.1"/>
    <property type="molecule type" value="Genomic_DNA"/>
</dbReference>
<dbReference type="AlphaFoldDB" id="A0A7W3LRT8"/>